<feature type="domain" description="Aminoglycoside phosphotransferase" evidence="1">
    <location>
        <begin position="26"/>
        <end position="225"/>
    </location>
</feature>
<dbReference type="SUPFAM" id="SSF56112">
    <property type="entry name" value="Protein kinase-like (PK-like)"/>
    <property type="match status" value="1"/>
</dbReference>
<evidence type="ECO:0000313" key="3">
    <source>
        <dbReference type="Proteomes" id="UP000636793"/>
    </source>
</evidence>
<organism evidence="2 3">
    <name type="scientific">Flexivirga endophytica</name>
    <dbReference type="NCBI Taxonomy" id="1849103"/>
    <lineage>
        <taxon>Bacteria</taxon>
        <taxon>Bacillati</taxon>
        <taxon>Actinomycetota</taxon>
        <taxon>Actinomycetes</taxon>
        <taxon>Micrococcales</taxon>
        <taxon>Dermacoccaceae</taxon>
        <taxon>Flexivirga</taxon>
    </lineage>
</organism>
<name>A0A916TBA7_9MICO</name>
<dbReference type="PANTHER" id="PTHR21310">
    <property type="entry name" value="AMINOGLYCOSIDE PHOSPHOTRANSFERASE-RELATED-RELATED"/>
    <property type="match status" value="1"/>
</dbReference>
<proteinExistence type="predicted"/>
<dbReference type="Gene3D" id="3.90.1200.10">
    <property type="match status" value="1"/>
</dbReference>
<dbReference type="Proteomes" id="UP000636793">
    <property type="component" value="Unassembled WGS sequence"/>
</dbReference>
<sequence length="280" mass="30443">MKVMRPAEVVAAGSRLLARGLRLRRVLSGGQHAITVLATAGAGDDAESYVVRAFPHASPAVEHELGVLHRLGPLGALAPRLVAHGEESGHPVIVTSALDGAHPDPGLSRHAIAEQMAIALAQIHRLDGAGLRREPQEPPARAGRLATRAHEEWTRLDLNDRVLTHFDFWCGNALWDGDQLVGVVDWNGARWAPRGVDVAWCRQDLVLLGSPSAAEHFLRTYEMHSGNAVPDIHAWDVLAAEHADPHVATWDVNYLGIGRDDITGPLLRGRLDRWIEELLG</sequence>
<accession>A0A916TBA7</accession>
<protein>
    <recommendedName>
        <fullName evidence="1">Aminoglycoside phosphotransferase domain-containing protein</fullName>
    </recommendedName>
</protein>
<dbReference type="RefSeq" id="WP_188838029.1">
    <property type="nucleotide sequence ID" value="NZ_BMHI01000005.1"/>
</dbReference>
<dbReference type="InterPro" id="IPR002575">
    <property type="entry name" value="Aminoglycoside_PTrfase"/>
</dbReference>
<keyword evidence="3" id="KW-1185">Reference proteome</keyword>
<evidence type="ECO:0000313" key="2">
    <source>
        <dbReference type="EMBL" id="GGB38669.1"/>
    </source>
</evidence>
<gene>
    <name evidence="2" type="ORF">GCM10011492_31800</name>
</gene>
<evidence type="ECO:0000259" key="1">
    <source>
        <dbReference type="Pfam" id="PF01636"/>
    </source>
</evidence>
<dbReference type="Pfam" id="PF01636">
    <property type="entry name" value="APH"/>
    <property type="match status" value="1"/>
</dbReference>
<dbReference type="InterPro" id="IPR011009">
    <property type="entry name" value="Kinase-like_dom_sf"/>
</dbReference>
<dbReference type="InterPro" id="IPR051678">
    <property type="entry name" value="AGP_Transferase"/>
</dbReference>
<reference evidence="2" key="2">
    <citation type="submission" date="2020-09" db="EMBL/GenBank/DDBJ databases">
        <authorList>
            <person name="Sun Q."/>
            <person name="Zhou Y."/>
        </authorList>
    </citation>
    <scope>NUCLEOTIDE SEQUENCE</scope>
    <source>
        <strain evidence="2">CGMCC 1.15085</strain>
    </source>
</reference>
<reference evidence="2" key="1">
    <citation type="journal article" date="2014" name="Int. J. Syst. Evol. Microbiol.">
        <title>Complete genome sequence of Corynebacterium casei LMG S-19264T (=DSM 44701T), isolated from a smear-ripened cheese.</title>
        <authorList>
            <consortium name="US DOE Joint Genome Institute (JGI-PGF)"/>
            <person name="Walter F."/>
            <person name="Albersmeier A."/>
            <person name="Kalinowski J."/>
            <person name="Ruckert C."/>
        </authorList>
    </citation>
    <scope>NUCLEOTIDE SEQUENCE</scope>
    <source>
        <strain evidence="2">CGMCC 1.15085</strain>
    </source>
</reference>
<dbReference type="AlphaFoldDB" id="A0A916TBA7"/>
<comment type="caution">
    <text evidence="2">The sequence shown here is derived from an EMBL/GenBank/DDBJ whole genome shotgun (WGS) entry which is preliminary data.</text>
</comment>
<dbReference type="EMBL" id="BMHI01000005">
    <property type="protein sequence ID" value="GGB38669.1"/>
    <property type="molecule type" value="Genomic_DNA"/>
</dbReference>